<gene>
    <name evidence="1" type="ORF">MHI_LOCUS266946</name>
</gene>
<accession>A0A6V7H002</accession>
<name>A0A6V7H002_9HYME</name>
<dbReference type="AlphaFoldDB" id="A0A6V7H002"/>
<dbReference type="Proteomes" id="UP000752696">
    <property type="component" value="Unassembled WGS sequence"/>
</dbReference>
<evidence type="ECO:0000313" key="1">
    <source>
        <dbReference type="EMBL" id="CAD1472225.1"/>
    </source>
</evidence>
<evidence type="ECO:0000313" key="2">
    <source>
        <dbReference type="Proteomes" id="UP000752696"/>
    </source>
</evidence>
<dbReference type="OrthoDB" id="7691203at2759"/>
<dbReference type="EMBL" id="CAJDYZ010005107">
    <property type="protein sequence ID" value="CAD1472225.1"/>
    <property type="molecule type" value="Genomic_DNA"/>
</dbReference>
<protein>
    <submittedName>
        <fullName evidence="1">Uncharacterized protein</fullName>
    </submittedName>
</protein>
<organism evidence="1 2">
    <name type="scientific">Heterotrigona itama</name>
    <dbReference type="NCBI Taxonomy" id="395501"/>
    <lineage>
        <taxon>Eukaryota</taxon>
        <taxon>Metazoa</taxon>
        <taxon>Ecdysozoa</taxon>
        <taxon>Arthropoda</taxon>
        <taxon>Hexapoda</taxon>
        <taxon>Insecta</taxon>
        <taxon>Pterygota</taxon>
        <taxon>Neoptera</taxon>
        <taxon>Endopterygota</taxon>
        <taxon>Hymenoptera</taxon>
        <taxon>Apocrita</taxon>
        <taxon>Aculeata</taxon>
        <taxon>Apoidea</taxon>
        <taxon>Anthophila</taxon>
        <taxon>Apidae</taxon>
        <taxon>Heterotrigona</taxon>
    </lineage>
</organism>
<sequence>MNMMDSRCACLQCLHPSCPLPHAESPYDEVSHEIDNNFISVKVPRNRGKFEPESIHQQEDRLSFDFNCADAQGEKCKVGCTKVHVIPHQYPPAKRPEEEMLSLKTRRHVMPNDNLKNMLEIEFKAARNYIPLPEPGPAPPIIVPRQRIRKKKRKVKGKGKQKRRTILLISLGGYTFEREIGTLQGFTSDTKLKATRLKETE</sequence>
<proteinExistence type="predicted"/>
<keyword evidence="2" id="KW-1185">Reference proteome</keyword>
<comment type="caution">
    <text evidence="1">The sequence shown here is derived from an EMBL/GenBank/DDBJ whole genome shotgun (WGS) entry which is preliminary data.</text>
</comment>
<reference evidence="1" key="1">
    <citation type="submission" date="2020-07" db="EMBL/GenBank/DDBJ databases">
        <authorList>
            <person name="Nazaruddin N."/>
        </authorList>
    </citation>
    <scope>NUCLEOTIDE SEQUENCE</scope>
</reference>